<dbReference type="Proteomes" id="UP000255066">
    <property type="component" value="Unassembled WGS sequence"/>
</dbReference>
<dbReference type="RefSeq" id="WP_058524043.1">
    <property type="nucleotide sequence ID" value="NZ_LNXT01000040.1"/>
</dbReference>
<organism evidence="10 12">
    <name type="scientific">Legionella birminghamensis</name>
    <dbReference type="NCBI Taxonomy" id="28083"/>
    <lineage>
        <taxon>Bacteria</taxon>
        <taxon>Pseudomonadati</taxon>
        <taxon>Pseudomonadota</taxon>
        <taxon>Gammaproteobacteria</taxon>
        <taxon>Legionellales</taxon>
        <taxon>Legionellaceae</taxon>
        <taxon>Legionella</taxon>
    </lineage>
</organism>
<reference evidence="9 11" key="1">
    <citation type="submission" date="2015-11" db="EMBL/GenBank/DDBJ databases">
        <title>Genomic analysis of 38 Legionella species identifies large and diverse effector repertoires.</title>
        <authorList>
            <person name="Burstein D."/>
            <person name="Amaro F."/>
            <person name="Zusman T."/>
            <person name="Lifshitz Z."/>
            <person name="Cohen O."/>
            <person name="Gilbert J.A."/>
            <person name="Pupko T."/>
            <person name="Shuman H.A."/>
            <person name="Segal G."/>
        </authorList>
    </citation>
    <scope>NUCLEOTIDE SEQUENCE [LARGE SCALE GENOMIC DNA]</scope>
    <source>
        <strain evidence="9 11">CDC#1407-AL-14</strain>
    </source>
</reference>
<name>A0A378IAF5_9GAMM</name>
<dbReference type="SMART" id="SM01133">
    <property type="entry name" value="DeoC"/>
    <property type="match status" value="1"/>
</dbReference>
<proteinExistence type="inferred from homology"/>
<dbReference type="EMBL" id="UGNW01000001">
    <property type="protein sequence ID" value="STX31551.1"/>
    <property type="molecule type" value="Genomic_DNA"/>
</dbReference>
<gene>
    <name evidence="10" type="primary">deoC</name>
    <name evidence="9" type="ORF">Lbir_2028</name>
    <name evidence="10" type="ORF">NCTC12437_01325</name>
</gene>
<dbReference type="Pfam" id="PF01791">
    <property type="entry name" value="DeoC"/>
    <property type="match status" value="1"/>
</dbReference>
<dbReference type="PANTHER" id="PTHR10889">
    <property type="entry name" value="DEOXYRIBOSE-PHOSPHATE ALDOLASE"/>
    <property type="match status" value="1"/>
</dbReference>
<evidence type="ECO:0000256" key="4">
    <source>
        <dbReference type="ARBA" id="ARBA00023239"/>
    </source>
</evidence>
<evidence type="ECO:0000313" key="9">
    <source>
        <dbReference type="EMBL" id="KTC69289.1"/>
    </source>
</evidence>
<reference evidence="10 12" key="2">
    <citation type="submission" date="2018-06" db="EMBL/GenBank/DDBJ databases">
        <authorList>
            <consortium name="Pathogen Informatics"/>
            <person name="Doyle S."/>
        </authorList>
    </citation>
    <scope>NUCLEOTIDE SEQUENCE [LARGE SCALE GENOMIC DNA]</scope>
    <source>
        <strain evidence="10 12">NCTC12437</strain>
    </source>
</reference>
<keyword evidence="5" id="KW-0704">Schiff base</keyword>
<dbReference type="InterPro" id="IPR013785">
    <property type="entry name" value="Aldolase_TIM"/>
</dbReference>
<dbReference type="AlphaFoldDB" id="A0A378IAF5"/>
<evidence type="ECO:0000313" key="12">
    <source>
        <dbReference type="Proteomes" id="UP000255066"/>
    </source>
</evidence>
<sequence length="273" mass="30420">MSINAEFEEFLMERQVVETEISAQTIISCIDLTLLDKQATAEQIQQLQLKGEQFNVAALCIYPQHLAWLSEKNSCKWATVLNFPSGEEPAAMVMSQLEDLLSEYPIDEIDYVFPYSLYLNGYREPALERCRQALALCKYHRILFKVIIETGAFRSPAILYTLAKELIDLGCDFLKTSTGKIEAGATPLSAYTLLKAIKESGKPVGFKASGGIRKPEDAFLYAEMASQMLGSQTLGFNLSEPLQPQAKQAPSQRLSPSFFRIGASSLLDELVRL</sequence>
<dbReference type="GO" id="GO:0005737">
    <property type="term" value="C:cytoplasm"/>
    <property type="evidence" value="ECO:0007669"/>
    <property type="project" value="InterPro"/>
</dbReference>
<evidence type="ECO:0000256" key="3">
    <source>
        <dbReference type="ARBA" id="ARBA00012515"/>
    </source>
</evidence>
<evidence type="ECO:0000313" key="11">
    <source>
        <dbReference type="Proteomes" id="UP000054735"/>
    </source>
</evidence>
<dbReference type="PIRSF" id="PIRSF001357">
    <property type="entry name" value="DeoC"/>
    <property type="match status" value="1"/>
</dbReference>
<dbReference type="GO" id="GO:0009264">
    <property type="term" value="P:deoxyribonucleotide catabolic process"/>
    <property type="evidence" value="ECO:0007669"/>
    <property type="project" value="InterPro"/>
</dbReference>
<evidence type="ECO:0000256" key="8">
    <source>
        <dbReference type="ARBA" id="ARBA00048791"/>
    </source>
</evidence>
<dbReference type="SUPFAM" id="SSF51569">
    <property type="entry name" value="Aldolase"/>
    <property type="match status" value="1"/>
</dbReference>
<accession>A0A378IAF5</accession>
<evidence type="ECO:0000256" key="5">
    <source>
        <dbReference type="ARBA" id="ARBA00023270"/>
    </source>
</evidence>
<dbReference type="EC" id="4.1.2.4" evidence="3"/>
<dbReference type="STRING" id="28083.Lbir_2028"/>
<evidence type="ECO:0000256" key="2">
    <source>
        <dbReference type="ARBA" id="ARBA00009473"/>
    </source>
</evidence>
<comment type="pathway">
    <text evidence="1">Carbohydrate degradation; 2-deoxy-D-ribose 1-phosphate degradation; D-glyceraldehyde 3-phosphate and acetaldehyde from 2-deoxy-alpha-D-ribose 1-phosphate: step 2/2.</text>
</comment>
<comment type="catalytic activity">
    <reaction evidence="8">
        <text>2-deoxy-D-ribose 5-phosphate = D-glyceraldehyde 3-phosphate + acetaldehyde</text>
        <dbReference type="Rhea" id="RHEA:12821"/>
        <dbReference type="ChEBI" id="CHEBI:15343"/>
        <dbReference type="ChEBI" id="CHEBI:59776"/>
        <dbReference type="ChEBI" id="CHEBI:62877"/>
        <dbReference type="EC" id="4.1.2.4"/>
    </reaction>
</comment>
<dbReference type="Proteomes" id="UP000054735">
    <property type="component" value="Unassembled WGS sequence"/>
</dbReference>
<dbReference type="GO" id="GO:0016052">
    <property type="term" value="P:carbohydrate catabolic process"/>
    <property type="evidence" value="ECO:0007669"/>
    <property type="project" value="TreeGrafter"/>
</dbReference>
<comment type="similarity">
    <text evidence="2">Belongs to the DeoC/FbaB aldolase family. DeoC type 2 subfamily.</text>
</comment>
<evidence type="ECO:0000256" key="6">
    <source>
        <dbReference type="ARBA" id="ARBA00031814"/>
    </source>
</evidence>
<protein>
    <recommendedName>
        <fullName evidence="3">deoxyribose-phosphate aldolase</fullName>
        <ecNumber evidence="3">4.1.2.4</ecNumber>
    </recommendedName>
    <alternativeName>
        <fullName evidence="7">2-deoxy-D-ribose 5-phosphate aldolase</fullName>
    </alternativeName>
    <alternativeName>
        <fullName evidence="6">Phosphodeoxyriboaldolase</fullName>
    </alternativeName>
</protein>
<evidence type="ECO:0000256" key="1">
    <source>
        <dbReference type="ARBA" id="ARBA00004816"/>
    </source>
</evidence>
<dbReference type="GO" id="GO:0004139">
    <property type="term" value="F:deoxyribose-phosphate aldolase activity"/>
    <property type="evidence" value="ECO:0007669"/>
    <property type="project" value="UniProtKB-EC"/>
</dbReference>
<dbReference type="InterPro" id="IPR011343">
    <property type="entry name" value="DeoC"/>
</dbReference>
<dbReference type="PANTHER" id="PTHR10889:SF3">
    <property type="entry name" value="DEOXYRIBOSE-PHOSPHATE ALDOLASE"/>
    <property type="match status" value="1"/>
</dbReference>
<keyword evidence="4 10" id="KW-0456">Lyase</keyword>
<dbReference type="Gene3D" id="3.20.20.70">
    <property type="entry name" value="Aldolase class I"/>
    <property type="match status" value="1"/>
</dbReference>
<dbReference type="InterPro" id="IPR002915">
    <property type="entry name" value="DeoC/FbaB/LacD_aldolase"/>
</dbReference>
<evidence type="ECO:0000313" key="10">
    <source>
        <dbReference type="EMBL" id="STX31551.1"/>
    </source>
</evidence>
<dbReference type="OrthoDB" id="6579831at2"/>
<evidence type="ECO:0000256" key="7">
    <source>
        <dbReference type="ARBA" id="ARBA00032755"/>
    </source>
</evidence>
<keyword evidence="11" id="KW-1185">Reference proteome</keyword>
<dbReference type="EMBL" id="LNXT01000040">
    <property type="protein sequence ID" value="KTC69289.1"/>
    <property type="molecule type" value="Genomic_DNA"/>
</dbReference>